<proteinExistence type="predicted"/>
<dbReference type="EMBL" id="JBDLOU010000078">
    <property type="protein sequence ID" value="MEX3741808.1"/>
    <property type="molecule type" value="Genomic_DNA"/>
</dbReference>
<evidence type="ECO:0000313" key="3">
    <source>
        <dbReference type="Proteomes" id="UP001558474"/>
    </source>
</evidence>
<evidence type="ECO:0000313" key="2">
    <source>
        <dbReference type="EMBL" id="MEX3741808.1"/>
    </source>
</evidence>
<dbReference type="Proteomes" id="UP001558474">
    <property type="component" value="Unassembled WGS sequence"/>
</dbReference>
<accession>A0ABV3VNC0</accession>
<organism evidence="2 3">
    <name type="scientific">Mycolicibacterium porcinum</name>
    <dbReference type="NCBI Taxonomy" id="39693"/>
    <lineage>
        <taxon>Bacteria</taxon>
        <taxon>Bacillati</taxon>
        <taxon>Actinomycetota</taxon>
        <taxon>Actinomycetes</taxon>
        <taxon>Mycobacteriales</taxon>
        <taxon>Mycobacteriaceae</taxon>
        <taxon>Mycolicibacterium</taxon>
    </lineage>
</organism>
<comment type="caution">
    <text evidence="2">The sequence shown here is derived from an EMBL/GenBank/DDBJ whole genome shotgun (WGS) entry which is preliminary data.</text>
</comment>
<sequence>MTDPTPTTDAATSTEPNETAPPDTTTPTGPGTPASDDPGDENGSATPESEPDNEPGREAAKWRRKLRDAETTHTQAMEAVTAERDTARELLDRTRAAIVDQAAAGLNERQRAAAGITPEAFLADDGTIDHTALNVAVAEAMRDFAVPRKPDPVPALGRGGSYVGESAEDRFTGMLRAH</sequence>
<name>A0ABV3VNC0_9MYCO</name>
<feature type="region of interest" description="Disordered" evidence="1">
    <location>
        <begin position="1"/>
        <end position="82"/>
    </location>
</feature>
<reference evidence="2 3" key="1">
    <citation type="submission" date="2024-04" db="EMBL/GenBank/DDBJ databases">
        <title>Genomic Markers of Mycobacteria.</title>
        <authorList>
            <person name="Soliman M.S."/>
            <person name="Elkholy A."/>
            <person name="Soliman N.S."/>
            <person name="Abbas A."/>
            <person name="Khayrat S."/>
            <person name="Shawky S."/>
        </authorList>
    </citation>
    <scope>NUCLEOTIDE SEQUENCE [LARGE SCALE GENOMIC DNA]</scope>
    <source>
        <strain evidence="2 3">Egy-CU-AM5</strain>
    </source>
</reference>
<feature type="compositionally biased region" description="Basic and acidic residues" evidence="1">
    <location>
        <begin position="54"/>
        <end position="71"/>
    </location>
</feature>
<dbReference type="RefSeq" id="WP_368574081.1">
    <property type="nucleotide sequence ID" value="NZ_JBDLOU010000078.1"/>
</dbReference>
<gene>
    <name evidence="2" type="ORF">ABFW12_26615</name>
</gene>
<keyword evidence="3" id="KW-1185">Reference proteome</keyword>
<evidence type="ECO:0008006" key="4">
    <source>
        <dbReference type="Google" id="ProtNLM"/>
    </source>
</evidence>
<feature type="compositionally biased region" description="Low complexity" evidence="1">
    <location>
        <begin position="20"/>
        <end position="36"/>
    </location>
</feature>
<evidence type="ECO:0000256" key="1">
    <source>
        <dbReference type="SAM" id="MobiDB-lite"/>
    </source>
</evidence>
<feature type="compositionally biased region" description="Low complexity" evidence="1">
    <location>
        <begin position="1"/>
        <end position="12"/>
    </location>
</feature>
<protein>
    <recommendedName>
        <fullName evidence="4">Scaffolding protein</fullName>
    </recommendedName>
</protein>